<evidence type="ECO:0000313" key="2">
    <source>
        <dbReference type="EMBL" id="EEP21351.1"/>
    </source>
</evidence>
<name>C4FEH0_9BIFI</name>
<dbReference type="AlphaFoldDB" id="C4FEH0"/>
<feature type="compositionally biased region" description="Polar residues" evidence="1">
    <location>
        <begin position="20"/>
        <end position="31"/>
    </location>
</feature>
<evidence type="ECO:0000256" key="1">
    <source>
        <dbReference type="SAM" id="MobiDB-lite"/>
    </source>
</evidence>
<reference evidence="2" key="1">
    <citation type="submission" date="2009-04" db="EMBL/GenBank/DDBJ databases">
        <authorList>
            <person name="Weinstock G."/>
            <person name="Sodergren E."/>
            <person name="Clifton S."/>
            <person name="Fulton L."/>
            <person name="Fulton B."/>
            <person name="Courtney L."/>
            <person name="Fronick C."/>
            <person name="Harrison M."/>
            <person name="Strong C."/>
            <person name="Farmer C."/>
            <person name="Delahaunty K."/>
            <person name="Markovic C."/>
            <person name="Hall O."/>
            <person name="Minx P."/>
            <person name="Tomlinson C."/>
            <person name="Mitreva M."/>
            <person name="Nelson J."/>
            <person name="Hou S."/>
            <person name="Wollam A."/>
            <person name="Pepin K.H."/>
            <person name="Johnson M."/>
            <person name="Bhonagiri V."/>
            <person name="Nash W.E."/>
            <person name="Warren W."/>
            <person name="Chinwalla A."/>
            <person name="Mardis E.R."/>
            <person name="Wilson R.K."/>
        </authorList>
    </citation>
    <scope>NUCLEOTIDE SEQUENCE [LARGE SCALE GENOMIC DNA]</scope>
    <source>
        <strain evidence="2">DSM 20098</strain>
    </source>
</reference>
<dbReference type="STRING" id="1683.Bang102_005390"/>
<gene>
    <name evidence="2" type="ORF">BIFANG_02711</name>
</gene>
<evidence type="ECO:0000313" key="3">
    <source>
        <dbReference type="Proteomes" id="UP000006408"/>
    </source>
</evidence>
<dbReference type="eggNOG" id="ENOG5031Y4U">
    <property type="taxonomic scope" value="Bacteria"/>
</dbReference>
<comment type="caution">
    <text evidence="2">The sequence shown here is derived from an EMBL/GenBank/DDBJ whole genome shotgun (WGS) entry which is preliminary data.</text>
</comment>
<accession>C4FEH0</accession>
<feature type="compositionally biased region" description="Basic and acidic residues" evidence="1">
    <location>
        <begin position="32"/>
        <end position="61"/>
    </location>
</feature>
<proteinExistence type="predicted"/>
<keyword evidence="3" id="KW-1185">Reference proteome</keyword>
<organism evidence="2 3">
    <name type="scientific">Bifidobacterium angulatum DSM 20098 = JCM 7096</name>
    <dbReference type="NCBI Taxonomy" id="518635"/>
    <lineage>
        <taxon>Bacteria</taxon>
        <taxon>Bacillati</taxon>
        <taxon>Actinomycetota</taxon>
        <taxon>Actinomycetes</taxon>
        <taxon>Bifidobacteriales</taxon>
        <taxon>Bifidobacteriaceae</taxon>
        <taxon>Bifidobacterium</taxon>
    </lineage>
</organism>
<dbReference type="Proteomes" id="UP000006408">
    <property type="component" value="Unassembled WGS sequence"/>
</dbReference>
<feature type="region of interest" description="Disordered" evidence="1">
    <location>
        <begin position="1"/>
        <end position="68"/>
    </location>
</feature>
<dbReference type="EMBL" id="ABYS02000004">
    <property type="protein sequence ID" value="EEP21351.1"/>
    <property type="molecule type" value="Genomic_DNA"/>
</dbReference>
<protein>
    <recommendedName>
        <fullName evidence="4">DUF4192 domain-containing protein</fullName>
    </recommendedName>
</protein>
<dbReference type="PATRIC" id="fig|518635.7.peg.653"/>
<evidence type="ECO:0008006" key="4">
    <source>
        <dbReference type="Google" id="ProtNLM"/>
    </source>
</evidence>
<sequence>MHAAMEDGGGNGIEEDDMTTNRMESAAGQTNDRADGHGDADSAGRVLEERNVENRCRHGEGEGSVPSADRAACEEFFDALEPVCEHVADEMRKRLQQGRRQYGPSRADGDWMREPLQVWLCRLDQGMIDLDEVMLPLAVGINEVLAMRDALILSVVGDSTMRDPQMLMDIVRTPHAGHVVMAVHKALSAEFDDRDGPDRDRCRTAVLMLAAMAKVMPEPMKVQPLAIISYILWWTGDSRAEDYALSCLAIDEECSLAAIVLKSVSNGLYPACCGG</sequence>
<dbReference type="HOGENOM" id="CLU_100496_0_0_11"/>